<dbReference type="SUPFAM" id="SSF51905">
    <property type="entry name" value="FAD/NAD(P)-binding domain"/>
    <property type="match status" value="1"/>
</dbReference>
<evidence type="ECO:0000256" key="4">
    <source>
        <dbReference type="ARBA" id="ARBA00022827"/>
    </source>
</evidence>
<dbReference type="Pfam" id="PF00732">
    <property type="entry name" value="GMC_oxred_N"/>
    <property type="match status" value="1"/>
</dbReference>
<protein>
    <submittedName>
        <fullName evidence="10">Choline dehydrogenase</fullName>
    </submittedName>
</protein>
<proteinExistence type="inferred from homology"/>
<keyword evidence="3 6" id="KW-0285">Flavoprotein</keyword>
<evidence type="ECO:0000256" key="5">
    <source>
        <dbReference type="PIRSR" id="PIRSR000137-2"/>
    </source>
</evidence>
<evidence type="ECO:0000259" key="9">
    <source>
        <dbReference type="PROSITE" id="PS00624"/>
    </source>
</evidence>
<keyword evidence="11" id="KW-1185">Reference proteome</keyword>
<dbReference type="AlphaFoldDB" id="A0A975W729"/>
<dbReference type="Gene3D" id="3.50.50.60">
    <property type="entry name" value="FAD/NAD(P)-binding domain"/>
    <property type="match status" value="1"/>
</dbReference>
<gene>
    <name evidence="10" type="ORF">SAMN04487940_101324</name>
</gene>
<dbReference type="InterPro" id="IPR036188">
    <property type="entry name" value="FAD/NAD-bd_sf"/>
</dbReference>
<sequence>METFDHIVIGGGSAGSVATARLVEGGAKVLLLEGGYHHRHPLLDMPPGVFKLLKNGSKFFRTHKSTPQSQLGGRQTEIPQGNVLGGGSTVNGQAYVRGRPQDYDAWHEGLRGNNDAIGWGWDAVLPHFKRLEGNRKFNDDLHGCDGPLTVSDPGHIDDMARWFVQALQAQGEPFNPDFNGKSQRGAGFFQFTYDRGQRVSAAYAFLDPIKNNPKLTIRLRSTVQRVLIQDGRAVGVVYRDKSGTEHTARCAGEVILSAGALITPKLLMLSGLGPADHLRDHDIDVVQDMPGIGRNLQDHPDVSIVARANGNYGYFKQDRGWNMLRNGMEFKLFGRGRITTTGLEAACFVNPTDPEALPTHEAYCIPVMYLNDAQARTIPEDYGVSIQMVLLKPRSTGDVKLASANPEDMPLVNPNFLSDERDMDEMVKGLRYFRETMNQSPLADRIAEVVAPTDYSDAALRDHCRRVVKTNFHPAGTAKMGADGDPMAVLDARMRVRGVEGLRVCDMSAVPDIPAGNTNAPAMVLGDRCAEMVLGRL</sequence>
<evidence type="ECO:0000256" key="3">
    <source>
        <dbReference type="ARBA" id="ARBA00022630"/>
    </source>
</evidence>
<name>A0A975W729_9RHOB</name>
<comment type="similarity">
    <text evidence="2 6">Belongs to the GMC oxidoreductase family.</text>
</comment>
<dbReference type="GO" id="GO:0050660">
    <property type="term" value="F:flavin adenine dinucleotide binding"/>
    <property type="evidence" value="ECO:0007669"/>
    <property type="project" value="InterPro"/>
</dbReference>
<keyword evidence="4 5" id="KW-0274">FAD</keyword>
<evidence type="ECO:0000313" key="10">
    <source>
        <dbReference type="EMBL" id="SEI59388.1"/>
    </source>
</evidence>
<reference evidence="10 11" key="1">
    <citation type="submission" date="2016-10" db="EMBL/GenBank/DDBJ databases">
        <authorList>
            <person name="Varghese N."/>
            <person name="Submissions S."/>
        </authorList>
    </citation>
    <scope>NUCLEOTIDE SEQUENCE [LARGE SCALE GENOMIC DNA]</scope>
    <source>
        <strain evidence="10 11">FF3</strain>
    </source>
</reference>
<dbReference type="PIRSF" id="PIRSF000137">
    <property type="entry name" value="Alcohol_oxidase"/>
    <property type="match status" value="1"/>
</dbReference>
<dbReference type="InterPro" id="IPR000172">
    <property type="entry name" value="GMC_OxRdtase_N"/>
</dbReference>
<feature type="domain" description="Glucose-methanol-choline oxidoreductase N-terminal" evidence="8">
    <location>
        <begin position="81"/>
        <end position="104"/>
    </location>
</feature>
<dbReference type="PROSITE" id="PS00623">
    <property type="entry name" value="GMC_OXRED_1"/>
    <property type="match status" value="1"/>
</dbReference>
<evidence type="ECO:0000256" key="6">
    <source>
        <dbReference type="RuleBase" id="RU003968"/>
    </source>
</evidence>
<comment type="caution">
    <text evidence="10">The sequence shown here is derived from an EMBL/GenBank/DDBJ whole genome shotgun (WGS) entry which is preliminary data.</text>
</comment>
<evidence type="ECO:0000259" key="8">
    <source>
        <dbReference type="PROSITE" id="PS00623"/>
    </source>
</evidence>
<feature type="binding site" evidence="5">
    <location>
        <position position="223"/>
    </location>
    <ligand>
        <name>FAD</name>
        <dbReference type="ChEBI" id="CHEBI:57692"/>
    </ligand>
</feature>
<dbReference type="PANTHER" id="PTHR11552:SF147">
    <property type="entry name" value="CHOLINE DEHYDROGENASE, MITOCHONDRIAL"/>
    <property type="match status" value="1"/>
</dbReference>
<dbReference type="PANTHER" id="PTHR11552">
    <property type="entry name" value="GLUCOSE-METHANOL-CHOLINE GMC OXIDOREDUCTASE"/>
    <property type="match status" value="1"/>
</dbReference>
<evidence type="ECO:0000313" key="11">
    <source>
        <dbReference type="Proteomes" id="UP000182932"/>
    </source>
</evidence>
<feature type="compositionally biased region" description="Polar residues" evidence="7">
    <location>
        <begin position="65"/>
        <end position="79"/>
    </location>
</feature>
<dbReference type="InterPro" id="IPR012132">
    <property type="entry name" value="GMC_OxRdtase"/>
</dbReference>
<dbReference type="EMBL" id="FNYY01000001">
    <property type="protein sequence ID" value="SEI59388.1"/>
    <property type="molecule type" value="Genomic_DNA"/>
</dbReference>
<feature type="region of interest" description="Disordered" evidence="7">
    <location>
        <begin position="63"/>
        <end position="85"/>
    </location>
</feature>
<dbReference type="SUPFAM" id="SSF54373">
    <property type="entry name" value="FAD-linked reductases, C-terminal domain"/>
    <property type="match status" value="1"/>
</dbReference>
<dbReference type="Gene3D" id="3.30.410.40">
    <property type="match status" value="1"/>
</dbReference>
<organism evidence="10 11">
    <name type="scientific">Marinovum algicola</name>
    <dbReference type="NCBI Taxonomy" id="42444"/>
    <lineage>
        <taxon>Bacteria</taxon>
        <taxon>Pseudomonadati</taxon>
        <taxon>Pseudomonadota</taxon>
        <taxon>Alphaproteobacteria</taxon>
        <taxon>Rhodobacterales</taxon>
        <taxon>Roseobacteraceae</taxon>
        <taxon>Marinovum</taxon>
    </lineage>
</organism>
<dbReference type="PROSITE" id="PS00624">
    <property type="entry name" value="GMC_OXRED_2"/>
    <property type="match status" value="1"/>
</dbReference>
<accession>A0A975W729</accession>
<dbReference type="Proteomes" id="UP000182932">
    <property type="component" value="Unassembled WGS sequence"/>
</dbReference>
<evidence type="ECO:0000256" key="2">
    <source>
        <dbReference type="ARBA" id="ARBA00010790"/>
    </source>
</evidence>
<evidence type="ECO:0000256" key="7">
    <source>
        <dbReference type="SAM" id="MobiDB-lite"/>
    </source>
</evidence>
<feature type="domain" description="Glucose-methanol-choline oxidoreductase N-terminal" evidence="9">
    <location>
        <begin position="259"/>
        <end position="273"/>
    </location>
</feature>
<evidence type="ECO:0000256" key="1">
    <source>
        <dbReference type="ARBA" id="ARBA00001974"/>
    </source>
</evidence>
<dbReference type="GO" id="GO:0016614">
    <property type="term" value="F:oxidoreductase activity, acting on CH-OH group of donors"/>
    <property type="evidence" value="ECO:0007669"/>
    <property type="project" value="InterPro"/>
</dbReference>
<dbReference type="InterPro" id="IPR007867">
    <property type="entry name" value="GMC_OxRtase_C"/>
</dbReference>
<dbReference type="Pfam" id="PF05199">
    <property type="entry name" value="GMC_oxred_C"/>
    <property type="match status" value="1"/>
</dbReference>
<dbReference type="GeneID" id="80816594"/>
<feature type="binding site" evidence="5">
    <location>
        <position position="83"/>
    </location>
    <ligand>
        <name>FAD</name>
        <dbReference type="ChEBI" id="CHEBI:57692"/>
    </ligand>
</feature>
<dbReference type="RefSeq" id="WP_211568826.1">
    <property type="nucleotide sequence ID" value="NZ_FNYY01000001.1"/>
</dbReference>
<comment type="cofactor">
    <cofactor evidence="1 5">
        <name>FAD</name>
        <dbReference type="ChEBI" id="CHEBI:57692"/>
    </cofactor>
</comment>